<dbReference type="EMBL" id="SCEB01000043">
    <property type="protein sequence ID" value="RXN01474.1"/>
    <property type="molecule type" value="Genomic_DNA"/>
</dbReference>
<accession>A0A662Z077</accession>
<evidence type="ECO:0000313" key="2">
    <source>
        <dbReference type="Proteomes" id="UP000289886"/>
    </source>
</evidence>
<comment type="caution">
    <text evidence="1">The sequence shown here is derived from an EMBL/GenBank/DDBJ whole genome shotgun (WGS) entry which is preliminary data.</text>
</comment>
<name>A0A662Z077_ACIRT</name>
<evidence type="ECO:0000313" key="1">
    <source>
        <dbReference type="EMBL" id="RXN01474.1"/>
    </source>
</evidence>
<dbReference type="InterPro" id="IPR051320">
    <property type="entry name" value="Viral_Replic_Matur_Polypro"/>
</dbReference>
<protein>
    <submittedName>
        <fullName evidence="1">Retrovirus-related Pol polyprotein from transposon 17.6</fullName>
    </submittedName>
</protein>
<dbReference type="PANTHER" id="PTHR33064">
    <property type="entry name" value="POL PROTEIN"/>
    <property type="match status" value="1"/>
</dbReference>
<dbReference type="Gene3D" id="3.30.70.270">
    <property type="match status" value="1"/>
</dbReference>
<dbReference type="Proteomes" id="UP000289886">
    <property type="component" value="Unassembled WGS sequence"/>
</dbReference>
<reference evidence="1 2" key="1">
    <citation type="submission" date="2019-01" db="EMBL/GenBank/DDBJ databases">
        <title>Draft Genome and Complete Hox-Cluster Characterization of the Sterlet Sturgeon (Acipenser ruthenus).</title>
        <authorList>
            <person name="Wei Q."/>
        </authorList>
    </citation>
    <scope>NUCLEOTIDE SEQUENCE [LARGE SCALE GENOMIC DNA]</scope>
    <source>
        <strain evidence="1">WHYD16114868_AA</strain>
        <tissue evidence="1">Blood</tissue>
    </source>
</reference>
<sequence length="162" mass="18017">MAEKEVRPATTCMPVSQPPSLRSKAMEYLHLHSMDGIDGCASWSASSVALPAEEVLGHIWTAVLGHIRTAGLKLNPGKYHLMRQFLGHVVGANRVATDPAKVEAVQGWPTLVSVCQVRVFLGLASFYRLFVLGFADIARPLHSIMEKGRRFHWTKEYDSTFR</sequence>
<organism evidence="1 2">
    <name type="scientific">Acipenser ruthenus</name>
    <name type="common">Sterlet sturgeon</name>
    <dbReference type="NCBI Taxonomy" id="7906"/>
    <lineage>
        <taxon>Eukaryota</taxon>
        <taxon>Metazoa</taxon>
        <taxon>Chordata</taxon>
        <taxon>Craniata</taxon>
        <taxon>Vertebrata</taxon>
        <taxon>Euteleostomi</taxon>
        <taxon>Actinopterygii</taxon>
        <taxon>Chondrostei</taxon>
        <taxon>Acipenseriformes</taxon>
        <taxon>Acipenseridae</taxon>
        <taxon>Acipenser</taxon>
    </lineage>
</organism>
<dbReference type="SUPFAM" id="SSF56672">
    <property type="entry name" value="DNA/RNA polymerases"/>
    <property type="match status" value="1"/>
</dbReference>
<dbReference type="InterPro" id="IPR043502">
    <property type="entry name" value="DNA/RNA_pol_sf"/>
</dbReference>
<dbReference type="InterPro" id="IPR043128">
    <property type="entry name" value="Rev_trsase/Diguanyl_cyclase"/>
</dbReference>
<dbReference type="PANTHER" id="PTHR33064:SF37">
    <property type="entry name" value="RIBONUCLEASE H"/>
    <property type="match status" value="1"/>
</dbReference>
<dbReference type="AlphaFoldDB" id="A0A662Z077"/>
<gene>
    <name evidence="1" type="ORF">EOD39_6574</name>
</gene>
<keyword evidence="2" id="KW-1185">Reference proteome</keyword>
<proteinExistence type="predicted"/>